<organism evidence="1">
    <name type="scientific">Tanacetum cinerariifolium</name>
    <name type="common">Dalmatian daisy</name>
    <name type="synonym">Chrysanthemum cinerariifolium</name>
    <dbReference type="NCBI Taxonomy" id="118510"/>
    <lineage>
        <taxon>Eukaryota</taxon>
        <taxon>Viridiplantae</taxon>
        <taxon>Streptophyta</taxon>
        <taxon>Embryophyta</taxon>
        <taxon>Tracheophyta</taxon>
        <taxon>Spermatophyta</taxon>
        <taxon>Magnoliopsida</taxon>
        <taxon>eudicotyledons</taxon>
        <taxon>Gunneridae</taxon>
        <taxon>Pentapetalae</taxon>
        <taxon>asterids</taxon>
        <taxon>campanulids</taxon>
        <taxon>Asterales</taxon>
        <taxon>Asteraceae</taxon>
        <taxon>Asteroideae</taxon>
        <taxon>Anthemideae</taxon>
        <taxon>Anthemidinae</taxon>
        <taxon>Tanacetum</taxon>
    </lineage>
</organism>
<dbReference type="EMBL" id="BKCJ010101375">
    <property type="protein sequence ID" value="GEX31875.1"/>
    <property type="molecule type" value="Genomic_DNA"/>
</dbReference>
<accession>A0A699H3Y1</accession>
<evidence type="ECO:0000313" key="1">
    <source>
        <dbReference type="EMBL" id="GEX31875.1"/>
    </source>
</evidence>
<dbReference type="AlphaFoldDB" id="A0A699H3Y1"/>
<comment type="caution">
    <text evidence="1">The sequence shown here is derived from an EMBL/GenBank/DDBJ whole genome shotgun (WGS) entry which is preliminary data.</text>
</comment>
<gene>
    <name evidence="1" type="ORF">Tci_303850</name>
</gene>
<proteinExistence type="predicted"/>
<sequence length="157" mass="17808">MEYMFKNVFDLRWNCSELRKIVKLRYRGDNNMAALGVVAVIEEYGHESLTFRDAVTCEVISKWISVMTEDMDTHSNCMRFAYESKDEICTKGLLDESKEIILGMEMFGTQSGNTLKVSRFRFSNGMSVQILLDGHSTLLLDGGLSGNHDEEKKSKGS</sequence>
<reference evidence="1" key="1">
    <citation type="journal article" date="2019" name="Sci. Rep.">
        <title>Draft genome of Tanacetum cinerariifolium, the natural source of mosquito coil.</title>
        <authorList>
            <person name="Yamashiro T."/>
            <person name="Shiraishi A."/>
            <person name="Satake H."/>
            <person name="Nakayama K."/>
        </authorList>
    </citation>
    <scope>NUCLEOTIDE SEQUENCE</scope>
</reference>
<name>A0A699H3Y1_TANCI</name>
<protein>
    <submittedName>
        <fullName evidence="1">Zinc finger, CCHC-type</fullName>
    </submittedName>
</protein>